<organism evidence="2 3">
    <name type="scientific">Stereocaulon virgatum</name>
    <dbReference type="NCBI Taxonomy" id="373712"/>
    <lineage>
        <taxon>Eukaryota</taxon>
        <taxon>Fungi</taxon>
        <taxon>Dikarya</taxon>
        <taxon>Ascomycota</taxon>
        <taxon>Pezizomycotina</taxon>
        <taxon>Lecanoromycetes</taxon>
        <taxon>OSLEUM clade</taxon>
        <taxon>Lecanoromycetidae</taxon>
        <taxon>Lecanorales</taxon>
        <taxon>Lecanorineae</taxon>
        <taxon>Stereocaulaceae</taxon>
        <taxon>Stereocaulon</taxon>
    </lineage>
</organism>
<protein>
    <submittedName>
        <fullName evidence="2">Uncharacterized protein</fullName>
    </submittedName>
</protein>
<accession>A0ABR4A9A7</accession>
<keyword evidence="3" id="KW-1185">Reference proteome</keyword>
<feature type="chain" id="PRO_5046854090" evidence="1">
    <location>
        <begin position="23"/>
        <end position="162"/>
    </location>
</feature>
<comment type="caution">
    <text evidence="2">The sequence shown here is derived from an EMBL/GenBank/DDBJ whole genome shotgun (WGS) entry which is preliminary data.</text>
</comment>
<sequence length="162" mass="17491">MFRLSFALILSLALTIVAAAVAATMAIKLRGVERQPAICKTSNATTHIPISNCTDLTTPYNSILDYRYSLHCNASQPNGDLASIFVYTFEDRIHACASFAHMGTHPGSTCLGVTYSYMVKAGTTADNYDARNYALKAVGYNETATFRAFGADSAFPVAGWKL</sequence>
<proteinExistence type="predicted"/>
<reference evidence="2 3" key="1">
    <citation type="submission" date="2024-09" db="EMBL/GenBank/DDBJ databases">
        <title>Rethinking Asexuality: The Enigmatic Case of Functional Sexual Genes in Lepraria (Stereocaulaceae).</title>
        <authorList>
            <person name="Doellman M."/>
            <person name="Sun Y."/>
            <person name="Barcenas-Pena A."/>
            <person name="Lumbsch H.T."/>
            <person name="Grewe F."/>
        </authorList>
    </citation>
    <scope>NUCLEOTIDE SEQUENCE [LARGE SCALE GENOMIC DNA]</scope>
    <source>
        <strain evidence="2 3">Mercado 3170</strain>
    </source>
</reference>
<dbReference type="Proteomes" id="UP001590950">
    <property type="component" value="Unassembled WGS sequence"/>
</dbReference>
<evidence type="ECO:0000313" key="2">
    <source>
        <dbReference type="EMBL" id="KAL2041700.1"/>
    </source>
</evidence>
<dbReference type="EMBL" id="JBEFKJ010000016">
    <property type="protein sequence ID" value="KAL2041700.1"/>
    <property type="molecule type" value="Genomic_DNA"/>
</dbReference>
<keyword evidence="1" id="KW-0732">Signal</keyword>
<evidence type="ECO:0000256" key="1">
    <source>
        <dbReference type="SAM" id="SignalP"/>
    </source>
</evidence>
<feature type="signal peptide" evidence="1">
    <location>
        <begin position="1"/>
        <end position="22"/>
    </location>
</feature>
<gene>
    <name evidence="2" type="ORF">N7G274_005484</name>
</gene>
<name>A0ABR4A9A7_9LECA</name>
<evidence type="ECO:0000313" key="3">
    <source>
        <dbReference type="Proteomes" id="UP001590950"/>
    </source>
</evidence>